<keyword evidence="3" id="KW-1185">Reference proteome</keyword>
<dbReference type="RefSeq" id="WP_377935725.1">
    <property type="nucleotide sequence ID" value="NZ_JBHUEA010000022.1"/>
</dbReference>
<protein>
    <submittedName>
        <fullName evidence="2">Uncharacterized protein</fullName>
    </submittedName>
</protein>
<evidence type="ECO:0000256" key="1">
    <source>
        <dbReference type="SAM" id="Phobius"/>
    </source>
</evidence>
<name>A0ABW4LGC9_9MICO</name>
<proteinExistence type="predicted"/>
<reference evidence="3" key="1">
    <citation type="journal article" date="2019" name="Int. J. Syst. Evol. Microbiol.">
        <title>The Global Catalogue of Microorganisms (GCM) 10K type strain sequencing project: providing services to taxonomists for standard genome sequencing and annotation.</title>
        <authorList>
            <consortium name="The Broad Institute Genomics Platform"/>
            <consortium name="The Broad Institute Genome Sequencing Center for Infectious Disease"/>
            <person name="Wu L."/>
            <person name="Ma J."/>
        </authorList>
    </citation>
    <scope>NUCLEOTIDE SEQUENCE [LARGE SCALE GENOMIC DNA]</scope>
    <source>
        <strain evidence="3">CGMCC 1.12471</strain>
    </source>
</reference>
<keyword evidence="1" id="KW-1133">Transmembrane helix</keyword>
<feature type="transmembrane region" description="Helical" evidence="1">
    <location>
        <begin position="33"/>
        <end position="50"/>
    </location>
</feature>
<dbReference type="Proteomes" id="UP001597347">
    <property type="component" value="Unassembled WGS sequence"/>
</dbReference>
<dbReference type="EMBL" id="JBHUEA010000022">
    <property type="protein sequence ID" value="MFD1722538.1"/>
    <property type="molecule type" value="Genomic_DNA"/>
</dbReference>
<accession>A0ABW4LGC9</accession>
<sequence>MTRERMRMLVLVGVGLVVLGVLLSVTVNFRGGLLVAGGVAVLAGVGVTWLQQRRGGD</sequence>
<evidence type="ECO:0000313" key="3">
    <source>
        <dbReference type="Proteomes" id="UP001597347"/>
    </source>
</evidence>
<gene>
    <name evidence="2" type="ORF">ACFSBI_13360</name>
</gene>
<keyword evidence="1" id="KW-0472">Membrane</keyword>
<evidence type="ECO:0000313" key="2">
    <source>
        <dbReference type="EMBL" id="MFD1722538.1"/>
    </source>
</evidence>
<comment type="caution">
    <text evidence="2">The sequence shown here is derived from an EMBL/GenBank/DDBJ whole genome shotgun (WGS) entry which is preliminary data.</text>
</comment>
<keyword evidence="1" id="KW-0812">Transmembrane</keyword>
<organism evidence="2 3">
    <name type="scientific">Amnibacterium endophyticum</name>
    <dbReference type="NCBI Taxonomy" id="2109337"/>
    <lineage>
        <taxon>Bacteria</taxon>
        <taxon>Bacillati</taxon>
        <taxon>Actinomycetota</taxon>
        <taxon>Actinomycetes</taxon>
        <taxon>Micrococcales</taxon>
        <taxon>Microbacteriaceae</taxon>
        <taxon>Amnibacterium</taxon>
    </lineage>
</organism>